<dbReference type="EMBL" id="CAWYQH010000013">
    <property type="protein sequence ID" value="CAK8674233.1"/>
    <property type="molecule type" value="Genomic_DNA"/>
</dbReference>
<feature type="compositionally biased region" description="Basic and acidic residues" evidence="1">
    <location>
        <begin position="1"/>
        <end position="10"/>
    </location>
</feature>
<sequence>MSSENEERSAEPSSNEAAGSSGLGADRKELISVRTQDTTSRNDLFSHVKLPTFWKFNPEAWISHLEHKFSLYRIASQTNRYLLAVEAIPATDLALLRLPSASAQDCYDILINEILRNFDKREDHLDFLLADLTLHGQSPKHLMRELMSAVGQENLTPPVVKLIRAKFLKALPPDVAIALASVEYENLQSLAMHDPPIPDSPDSPDEQPAPAPQPSIIRPGEQGSNYPLPGRREMAFLKQTVHHPIYKYYEILAPDISHLTKHSDISAKVLALPSPPTTSAEDLELWFQRLETMFDLVPQISCETKIFTMIGATAAVQATDLLRFFLHLRNTTPLGTQAYEQFKSYLKHRLMSVCQAVSNRVVSSGEDSEDTGSVLPPESLNSLRLSFLPPSQSLQPAKTCEIARPIEGCV</sequence>
<evidence type="ECO:0000313" key="3">
    <source>
        <dbReference type="EMBL" id="CAK8674233.1"/>
    </source>
</evidence>
<comment type="caution">
    <text evidence="3">The sequence shown here is derived from an EMBL/GenBank/DDBJ whole genome shotgun (WGS) entry which is preliminary data.</text>
</comment>
<organism evidence="3 4">
    <name type="scientific">Clavelina lepadiformis</name>
    <name type="common">Light-bulb sea squirt</name>
    <name type="synonym">Ascidia lepadiformis</name>
    <dbReference type="NCBI Taxonomy" id="159417"/>
    <lineage>
        <taxon>Eukaryota</taxon>
        <taxon>Metazoa</taxon>
        <taxon>Chordata</taxon>
        <taxon>Tunicata</taxon>
        <taxon>Ascidiacea</taxon>
        <taxon>Aplousobranchia</taxon>
        <taxon>Clavelinidae</taxon>
        <taxon>Clavelina</taxon>
    </lineage>
</organism>
<accession>A0ABP0F633</accession>
<dbReference type="Pfam" id="PF23055">
    <property type="entry name" value="DUF7041"/>
    <property type="match status" value="1"/>
</dbReference>
<dbReference type="PANTHER" id="PTHR33327:SF3">
    <property type="entry name" value="RNA-DIRECTED DNA POLYMERASE"/>
    <property type="match status" value="1"/>
</dbReference>
<name>A0ABP0F633_CLALP</name>
<proteinExistence type="predicted"/>
<protein>
    <recommendedName>
        <fullName evidence="2">DUF7041 domain-containing protein</fullName>
    </recommendedName>
</protein>
<dbReference type="InterPro" id="IPR055469">
    <property type="entry name" value="DUF7041"/>
</dbReference>
<dbReference type="Proteomes" id="UP001642483">
    <property type="component" value="Unassembled WGS sequence"/>
</dbReference>
<evidence type="ECO:0000313" key="4">
    <source>
        <dbReference type="Proteomes" id="UP001642483"/>
    </source>
</evidence>
<keyword evidence="4" id="KW-1185">Reference proteome</keyword>
<feature type="compositionally biased region" description="Pro residues" evidence="1">
    <location>
        <begin position="195"/>
        <end position="213"/>
    </location>
</feature>
<feature type="region of interest" description="Disordered" evidence="1">
    <location>
        <begin position="191"/>
        <end position="224"/>
    </location>
</feature>
<evidence type="ECO:0000259" key="2">
    <source>
        <dbReference type="Pfam" id="PF23055"/>
    </source>
</evidence>
<reference evidence="3 4" key="1">
    <citation type="submission" date="2024-02" db="EMBL/GenBank/DDBJ databases">
        <authorList>
            <person name="Daric V."/>
            <person name="Darras S."/>
        </authorList>
    </citation>
    <scope>NUCLEOTIDE SEQUENCE [LARGE SCALE GENOMIC DNA]</scope>
</reference>
<feature type="domain" description="DUF7041" evidence="2">
    <location>
        <begin position="50"/>
        <end position="123"/>
    </location>
</feature>
<feature type="region of interest" description="Disordered" evidence="1">
    <location>
        <begin position="1"/>
        <end position="23"/>
    </location>
</feature>
<gene>
    <name evidence="3" type="ORF">CVLEPA_LOCUS3952</name>
</gene>
<evidence type="ECO:0000256" key="1">
    <source>
        <dbReference type="SAM" id="MobiDB-lite"/>
    </source>
</evidence>
<dbReference type="PANTHER" id="PTHR33327">
    <property type="entry name" value="ENDONUCLEASE"/>
    <property type="match status" value="1"/>
</dbReference>